<comment type="caution">
    <text evidence="1">The sequence shown here is derived from an EMBL/GenBank/DDBJ whole genome shotgun (WGS) entry which is preliminary data.</text>
</comment>
<dbReference type="Proteomes" id="UP001271274">
    <property type="component" value="Unassembled WGS sequence"/>
</dbReference>
<dbReference type="EMBL" id="JARAYU010000017">
    <property type="protein sequence ID" value="MDX3705115.1"/>
    <property type="molecule type" value="Genomic_DNA"/>
</dbReference>
<evidence type="ECO:0000313" key="1">
    <source>
        <dbReference type="EMBL" id="MDX3705115.1"/>
    </source>
</evidence>
<accession>A0ABU4NPW3</accession>
<organism evidence="1 2">
    <name type="scientific">Streptomyces europaeiscabiei</name>
    <dbReference type="NCBI Taxonomy" id="146819"/>
    <lineage>
        <taxon>Bacteria</taxon>
        <taxon>Bacillati</taxon>
        <taxon>Actinomycetota</taxon>
        <taxon>Actinomycetes</taxon>
        <taxon>Kitasatosporales</taxon>
        <taxon>Streptomycetaceae</taxon>
        <taxon>Streptomyces</taxon>
    </lineage>
</organism>
<dbReference type="RefSeq" id="WP_319063294.1">
    <property type="nucleotide sequence ID" value="NZ_JARAYT010000018.1"/>
</dbReference>
<gene>
    <name evidence="1" type="ORF">PV662_36330</name>
</gene>
<evidence type="ECO:0000313" key="2">
    <source>
        <dbReference type="Proteomes" id="UP001271274"/>
    </source>
</evidence>
<protein>
    <recommendedName>
        <fullName evidence="3">Secreted protein</fullName>
    </recommendedName>
</protein>
<proteinExistence type="predicted"/>
<sequence length="270" mass="26430">MPVAEGRAGAVVWLSVLSTVPGECALSGAGVAPVPLGWAFARWTLTAAEPVEPVAVPPGLETASGEAADVSPRPVIALWTPVRASPVLEGAPPIEPTAALAKPVAVTPGPCGVVSRPRTAGLVPGGVADGMVGVVGAPAGSAAVRLGPVAARWTFTASPEGLVEARPELPTVLPEPEPEPEPEVLVVPGGVLVGLADAAAGFTAVRWTAAAGLPGAVPRGARALGAGRPWPVVVPGAVPAVLPSPATGRRASSAAVFVLVGVPSGPPDVP</sequence>
<evidence type="ECO:0008006" key="3">
    <source>
        <dbReference type="Google" id="ProtNLM"/>
    </source>
</evidence>
<reference evidence="1 2" key="1">
    <citation type="journal article" date="2023" name="Microb. Genom.">
        <title>Mesoterricola silvestris gen. nov., sp. nov., Mesoterricola sediminis sp. nov., Geothrix oryzae sp. nov., Geothrix edaphica sp. nov., Geothrix rubra sp. nov., and Geothrix limicola sp. nov., six novel members of Acidobacteriota isolated from soils.</title>
        <authorList>
            <person name="Weisberg A.J."/>
            <person name="Pearce E."/>
            <person name="Kramer C.G."/>
            <person name="Chang J.H."/>
            <person name="Clarke C.R."/>
        </authorList>
    </citation>
    <scope>NUCLEOTIDE SEQUENCE [LARGE SCALE GENOMIC DNA]</scope>
    <source>
        <strain evidence="1 2">ID09-01A</strain>
    </source>
</reference>
<name>A0ABU4NPW3_9ACTN</name>
<keyword evidence="2" id="KW-1185">Reference proteome</keyword>